<sequence length="128" mass="14076">MLSNPPYYKVGDGRISQGDECALARHELAADPDSVIEAAAYAVKNRGTVVCIYPAERLATVTAAMMKKRLVPKRIQPVYSYPEDDRARLVMIEAKKNGGEGLLLLPPLYIYQCPNGPYSPELEAMYAG</sequence>
<dbReference type="EMBL" id="MTKO01000103">
    <property type="protein sequence ID" value="RWX44004.1"/>
    <property type="molecule type" value="Genomic_DNA"/>
</dbReference>
<dbReference type="PANTHER" id="PTHR47739:SF1">
    <property type="entry name" value="TRNA1(VAL) (ADENINE(37)-N6)-METHYLTRANSFERASE"/>
    <property type="match status" value="1"/>
</dbReference>
<dbReference type="SUPFAM" id="SSF53335">
    <property type="entry name" value="S-adenosyl-L-methionine-dependent methyltransferases"/>
    <property type="match status" value="1"/>
</dbReference>
<evidence type="ECO:0000313" key="2">
    <source>
        <dbReference type="Proteomes" id="UP000287853"/>
    </source>
</evidence>
<dbReference type="Proteomes" id="UP000287853">
    <property type="component" value="Unassembled WGS sequence"/>
</dbReference>
<keyword evidence="2" id="KW-1185">Reference proteome</keyword>
<gene>
    <name evidence="1" type="ORF">H206_02031</name>
</gene>
<protein>
    <submittedName>
        <fullName evidence="1">tRNA1Val (Adenine37-N6)-methyltransferase</fullName>
        <ecNumber evidence="1">2.1.1.223</ecNumber>
    </submittedName>
</protein>
<evidence type="ECO:0000313" key="1">
    <source>
        <dbReference type="EMBL" id="RWX44004.1"/>
    </source>
</evidence>
<dbReference type="AlphaFoldDB" id="A0A444IT09"/>
<reference evidence="1 2" key="1">
    <citation type="submission" date="2017-01" db="EMBL/GenBank/DDBJ databases">
        <title>The cable genome- insights into the physiology and evolution of filamentous bacteria capable of sulfide oxidation via long distance electron transfer.</title>
        <authorList>
            <person name="Schreiber L."/>
            <person name="Bjerg J.T."/>
            <person name="Boggild A."/>
            <person name="Van De Vossenberg J."/>
            <person name="Meysman F."/>
            <person name="Nielsen L.P."/>
            <person name="Schramm A."/>
            <person name="Kjeldsen K.U."/>
        </authorList>
    </citation>
    <scope>NUCLEOTIDE SEQUENCE [LARGE SCALE GENOMIC DNA]</scope>
    <source>
        <strain evidence="1">MCF</strain>
    </source>
</reference>
<comment type="caution">
    <text evidence="1">The sequence shown here is derived from an EMBL/GenBank/DDBJ whole genome shotgun (WGS) entry which is preliminary data.</text>
</comment>
<dbReference type="GO" id="GO:0008168">
    <property type="term" value="F:methyltransferase activity"/>
    <property type="evidence" value="ECO:0007669"/>
    <property type="project" value="UniProtKB-KW"/>
</dbReference>
<dbReference type="PANTHER" id="PTHR47739">
    <property type="entry name" value="TRNA1(VAL) (ADENINE(37)-N6)-METHYLTRANSFERASE"/>
    <property type="match status" value="1"/>
</dbReference>
<dbReference type="Gene3D" id="3.40.50.150">
    <property type="entry name" value="Vaccinia Virus protein VP39"/>
    <property type="match status" value="1"/>
</dbReference>
<accession>A0A444IT09</accession>
<dbReference type="InterPro" id="IPR029063">
    <property type="entry name" value="SAM-dependent_MTases_sf"/>
</dbReference>
<dbReference type="InterPro" id="IPR050210">
    <property type="entry name" value="tRNA_Adenine-N(6)_MTase"/>
</dbReference>
<dbReference type="GO" id="GO:0032259">
    <property type="term" value="P:methylation"/>
    <property type="evidence" value="ECO:0007669"/>
    <property type="project" value="UniProtKB-KW"/>
</dbReference>
<keyword evidence="1" id="KW-0808">Transferase</keyword>
<keyword evidence="1" id="KW-0489">Methyltransferase</keyword>
<organism evidence="1 2">
    <name type="scientific">Candidatus Electrothrix aarhusensis</name>
    <dbReference type="NCBI Taxonomy" id="1859131"/>
    <lineage>
        <taxon>Bacteria</taxon>
        <taxon>Pseudomonadati</taxon>
        <taxon>Thermodesulfobacteriota</taxon>
        <taxon>Desulfobulbia</taxon>
        <taxon>Desulfobulbales</taxon>
        <taxon>Desulfobulbaceae</taxon>
        <taxon>Candidatus Electrothrix</taxon>
    </lineage>
</organism>
<dbReference type="EC" id="2.1.1.223" evidence="1"/>
<name>A0A444IT09_9BACT</name>
<proteinExistence type="predicted"/>